<feature type="signal peptide" evidence="1">
    <location>
        <begin position="1"/>
        <end position="24"/>
    </location>
</feature>
<dbReference type="EMBL" id="MVHV01000011">
    <property type="protein sequence ID" value="ORA82117.1"/>
    <property type="molecule type" value="Genomic_DNA"/>
</dbReference>
<proteinExistence type="predicted"/>
<dbReference type="Proteomes" id="UP000243140">
    <property type="component" value="Unassembled WGS sequence"/>
</dbReference>
<accession>A0ABX3SRK3</accession>
<reference evidence="2 3" key="1">
    <citation type="submission" date="2017-02" db="EMBL/GenBank/DDBJ databases">
        <title>The new phylogeny of genus Mycobacterium.</title>
        <authorList>
            <person name="Tortoli E."/>
            <person name="Trovato A."/>
            <person name="Cirillo D.M."/>
        </authorList>
    </citation>
    <scope>NUCLEOTIDE SEQUENCE [LARGE SCALE GENOMIC DNA]</scope>
    <source>
        <strain evidence="2 3">IP1130001</strain>
    </source>
</reference>
<evidence type="ECO:0000313" key="2">
    <source>
        <dbReference type="EMBL" id="ORA82117.1"/>
    </source>
</evidence>
<evidence type="ECO:0000256" key="1">
    <source>
        <dbReference type="SAM" id="SignalP"/>
    </source>
</evidence>
<protein>
    <recommendedName>
        <fullName evidence="4">PE-PGRS family protein</fullName>
    </recommendedName>
</protein>
<organism evidence="2 3">
    <name type="scientific">Mycobacterium malmoense</name>
    <dbReference type="NCBI Taxonomy" id="1780"/>
    <lineage>
        <taxon>Bacteria</taxon>
        <taxon>Bacillati</taxon>
        <taxon>Actinomycetota</taxon>
        <taxon>Actinomycetes</taxon>
        <taxon>Mycobacteriales</taxon>
        <taxon>Mycobacteriaceae</taxon>
        <taxon>Mycobacterium</taxon>
    </lineage>
</organism>
<dbReference type="RefSeq" id="WP_083010793.1">
    <property type="nucleotide sequence ID" value="NZ_CP080999.1"/>
</dbReference>
<name>A0ABX3SRK3_MYCMA</name>
<keyword evidence="1" id="KW-0732">Signal</keyword>
<evidence type="ECO:0008006" key="4">
    <source>
        <dbReference type="Google" id="ProtNLM"/>
    </source>
</evidence>
<evidence type="ECO:0000313" key="3">
    <source>
        <dbReference type="Proteomes" id="UP000243140"/>
    </source>
</evidence>
<feature type="chain" id="PRO_5046797325" description="PE-PGRS family protein" evidence="1">
    <location>
        <begin position="25"/>
        <end position="404"/>
    </location>
</feature>
<sequence>MVVDLAARPHITATVALASAAVLAAGPMAQCLPDPHLAQQRSRVSVSDIRLTGVADSVIDLLAGVENDLASLASGGATAAAVPAGILSDVALPFQTWLNTFSTAGSNLEYLFGNWTQVPFPVLQQIAANGFQYGIDYVKPFQGAATHMVNLLPQLGKAIQQGIGQIAAGDLTDGVYNLLEALNPLGQFATSVGLPLFSVLGIPAYITQNFANATKYLTSTTVTILGGDLTGLATTTEKGFAAALQAVYNSWTAGDLAGTISNVANIPGATAFAFLNGYPKAGIGLNQGVLSNPAIPGTLGPPNGLLNGLLHYVDPGLTNSIVAPNAQNILGGGSLLAAAQNFAYQLTNGWPSLTPAISTIAGEASGTLTSMLQSLPSVLASLPSTLGTIATQIGTMIINLLRML</sequence>
<keyword evidence="3" id="KW-1185">Reference proteome</keyword>
<comment type="caution">
    <text evidence="2">The sequence shown here is derived from an EMBL/GenBank/DDBJ whole genome shotgun (WGS) entry which is preliminary data.</text>
</comment>
<gene>
    <name evidence="2" type="ORF">BST29_13075</name>
</gene>